<dbReference type="AlphaFoldDB" id="A0A1Y1ZA82"/>
<evidence type="ECO:0000256" key="2">
    <source>
        <dbReference type="ARBA" id="ARBA00022692"/>
    </source>
</evidence>
<name>A0A1Y1ZA82_9PLEO</name>
<gene>
    <name evidence="6" type="ORF">BCR34DRAFT_631961</name>
</gene>
<evidence type="ECO:0000256" key="3">
    <source>
        <dbReference type="ARBA" id="ARBA00022989"/>
    </source>
</evidence>
<dbReference type="InterPro" id="IPR007568">
    <property type="entry name" value="RTA1"/>
</dbReference>
<evidence type="ECO:0000256" key="5">
    <source>
        <dbReference type="SAM" id="Phobius"/>
    </source>
</evidence>
<keyword evidence="2 5" id="KW-0812">Transmembrane</keyword>
<keyword evidence="4 5" id="KW-0472">Membrane</keyword>
<dbReference type="GO" id="GO:0016020">
    <property type="term" value="C:membrane"/>
    <property type="evidence" value="ECO:0007669"/>
    <property type="project" value="UniProtKB-SubCell"/>
</dbReference>
<protein>
    <recommendedName>
        <fullName evidence="8">RTA1 like protein-domain-containing protein</fullName>
    </recommendedName>
</protein>
<feature type="transmembrane region" description="Helical" evidence="5">
    <location>
        <begin position="130"/>
        <end position="151"/>
    </location>
</feature>
<dbReference type="Pfam" id="PF04479">
    <property type="entry name" value="RTA1"/>
    <property type="match status" value="1"/>
</dbReference>
<evidence type="ECO:0000256" key="1">
    <source>
        <dbReference type="ARBA" id="ARBA00004141"/>
    </source>
</evidence>
<evidence type="ECO:0008006" key="8">
    <source>
        <dbReference type="Google" id="ProtNLM"/>
    </source>
</evidence>
<dbReference type="Proteomes" id="UP000193144">
    <property type="component" value="Unassembled WGS sequence"/>
</dbReference>
<feature type="transmembrane region" description="Helical" evidence="5">
    <location>
        <begin position="31"/>
        <end position="49"/>
    </location>
</feature>
<dbReference type="STRING" id="1231657.A0A1Y1ZA82"/>
<reference evidence="6 7" key="1">
    <citation type="submission" date="2016-07" db="EMBL/GenBank/DDBJ databases">
        <title>Pervasive Adenine N6-methylation of Active Genes in Fungi.</title>
        <authorList>
            <consortium name="DOE Joint Genome Institute"/>
            <person name="Mondo S.J."/>
            <person name="Dannebaum R.O."/>
            <person name="Kuo R.C."/>
            <person name="Labutti K."/>
            <person name="Haridas S."/>
            <person name="Kuo A."/>
            <person name="Salamov A."/>
            <person name="Ahrendt S.R."/>
            <person name="Lipzen A."/>
            <person name="Sullivan W."/>
            <person name="Andreopoulos W.B."/>
            <person name="Clum A."/>
            <person name="Lindquist E."/>
            <person name="Daum C."/>
            <person name="Ramamoorthy G.K."/>
            <person name="Gryganskyi A."/>
            <person name="Culley D."/>
            <person name="Magnuson J.K."/>
            <person name="James T.Y."/>
            <person name="O'Malley M.A."/>
            <person name="Stajich J.E."/>
            <person name="Spatafora J.W."/>
            <person name="Visel A."/>
            <person name="Grigoriev I.V."/>
        </authorList>
    </citation>
    <scope>NUCLEOTIDE SEQUENCE [LARGE SCALE GENOMIC DNA]</scope>
    <source>
        <strain evidence="6 7">CBS 115471</strain>
    </source>
</reference>
<keyword evidence="7" id="KW-1185">Reference proteome</keyword>
<evidence type="ECO:0000313" key="7">
    <source>
        <dbReference type="Proteomes" id="UP000193144"/>
    </source>
</evidence>
<feature type="transmembrane region" description="Helical" evidence="5">
    <location>
        <begin position="61"/>
        <end position="80"/>
    </location>
</feature>
<evidence type="ECO:0000256" key="4">
    <source>
        <dbReference type="ARBA" id="ARBA00023136"/>
    </source>
</evidence>
<evidence type="ECO:0000313" key="6">
    <source>
        <dbReference type="EMBL" id="ORY07024.1"/>
    </source>
</evidence>
<proteinExistence type="predicted"/>
<dbReference type="PANTHER" id="PTHR31465:SF13">
    <property type="entry name" value="RTA1 DOMAIN PROTEIN-RELATED"/>
    <property type="match status" value="1"/>
</dbReference>
<keyword evidence="3 5" id="KW-1133">Transmembrane helix</keyword>
<dbReference type="OrthoDB" id="3358017at2759"/>
<sequence length="351" mass="40366">MPNSSPNAFDERFTEGFSVPGSVYIYAPNKIAPVFFAAAFAASGLVHLWQCYHYKCFRWTSYHWMCCTFFVAGFGCREYGAFNYDNLPVYIASQCFIYFSPPILELANYHVLGHVLFYGPYFAPFHPGRILSTFGFVSFIVEITNAIGVSYSINTALPKNLIDLGHTMMKVSLILQIVVITLFVLLAAMTHRRSLKDRFEIRSVEGPLLTLYVSTAIILVRTIYRAVEHFAFESTPAGLDFDAQDLSPMLRYEWFFYVFEASLMLVNEVWWNLRHPRRYLPEDFRVYLAQDGVTEVQGPGWDDGRNWIVTFLDPFGWVLKNNESKEGKQKKFWESDGHEAVELVSSPQRSV</sequence>
<organism evidence="6 7">
    <name type="scientific">Clohesyomyces aquaticus</name>
    <dbReference type="NCBI Taxonomy" id="1231657"/>
    <lineage>
        <taxon>Eukaryota</taxon>
        <taxon>Fungi</taxon>
        <taxon>Dikarya</taxon>
        <taxon>Ascomycota</taxon>
        <taxon>Pezizomycotina</taxon>
        <taxon>Dothideomycetes</taxon>
        <taxon>Pleosporomycetidae</taxon>
        <taxon>Pleosporales</taxon>
        <taxon>Lindgomycetaceae</taxon>
        <taxon>Clohesyomyces</taxon>
    </lineage>
</organism>
<feature type="transmembrane region" description="Helical" evidence="5">
    <location>
        <begin position="171"/>
        <end position="188"/>
    </location>
</feature>
<dbReference type="PANTHER" id="PTHR31465">
    <property type="entry name" value="PROTEIN RTA1-RELATED"/>
    <property type="match status" value="1"/>
</dbReference>
<feature type="transmembrane region" description="Helical" evidence="5">
    <location>
        <begin position="106"/>
        <end position="123"/>
    </location>
</feature>
<comment type="subcellular location">
    <subcellularLocation>
        <location evidence="1">Membrane</location>
        <topology evidence="1">Multi-pass membrane protein</topology>
    </subcellularLocation>
</comment>
<comment type="caution">
    <text evidence="6">The sequence shown here is derived from an EMBL/GenBank/DDBJ whole genome shotgun (WGS) entry which is preliminary data.</text>
</comment>
<accession>A0A1Y1ZA82</accession>
<dbReference type="EMBL" id="MCFA01000112">
    <property type="protein sequence ID" value="ORY07024.1"/>
    <property type="molecule type" value="Genomic_DNA"/>
</dbReference>